<dbReference type="InterPro" id="IPR024520">
    <property type="entry name" value="DUF3558"/>
</dbReference>
<evidence type="ECO:0008006" key="5">
    <source>
        <dbReference type="Google" id="ProtNLM"/>
    </source>
</evidence>
<feature type="chain" id="PRO_5020750574" description="DUF3558 domain-containing protein" evidence="2">
    <location>
        <begin position="20"/>
        <end position="197"/>
    </location>
</feature>
<dbReference type="AlphaFoldDB" id="A0A4D4JEX1"/>
<proteinExistence type="predicted"/>
<accession>A0A4D4JEX1</accession>
<sequence>MRKLRPLWAVLVAVSTALAAGCGTSQGGTPATQATPPSTASMTSTAATTPSVARPKALSMTGVDPCRLINPATLPALKIDQPPRPSQATRFDNAPRCGFNGIPAVYYITAISSAGIDVWSSGPSKVTQLPPIAGFPAVQVTLAAEPERCDVAVDVANGQQLLATASVVPGFENRVPPNCDAAQQVAQAAMSTLLQQR</sequence>
<dbReference type="Proteomes" id="UP000298860">
    <property type="component" value="Unassembled WGS sequence"/>
</dbReference>
<reference evidence="4" key="1">
    <citation type="submission" date="2019-04" db="EMBL/GenBank/DDBJ databases">
        <title>Draft genome sequence of Pseudonocardiaceae bacterium SL3-2-4.</title>
        <authorList>
            <person name="Ningsih F."/>
            <person name="Yokota A."/>
            <person name="Sakai Y."/>
            <person name="Nanatani K."/>
            <person name="Yabe S."/>
            <person name="Oetari A."/>
            <person name="Sjamsuridzal W."/>
        </authorList>
    </citation>
    <scope>NUCLEOTIDE SEQUENCE [LARGE SCALE GENOMIC DNA]</scope>
    <source>
        <strain evidence="4">SL3-2-4</strain>
    </source>
</reference>
<protein>
    <recommendedName>
        <fullName evidence="5">DUF3558 domain-containing protein</fullName>
    </recommendedName>
</protein>
<keyword evidence="4" id="KW-1185">Reference proteome</keyword>
<organism evidence="3 4">
    <name type="scientific">Gandjariella thermophila</name>
    <dbReference type="NCBI Taxonomy" id="1931992"/>
    <lineage>
        <taxon>Bacteria</taxon>
        <taxon>Bacillati</taxon>
        <taxon>Actinomycetota</taxon>
        <taxon>Actinomycetes</taxon>
        <taxon>Pseudonocardiales</taxon>
        <taxon>Pseudonocardiaceae</taxon>
        <taxon>Gandjariella</taxon>
    </lineage>
</organism>
<dbReference type="Pfam" id="PF12079">
    <property type="entry name" value="DUF3558"/>
    <property type="match status" value="1"/>
</dbReference>
<feature type="compositionally biased region" description="Low complexity" evidence="1">
    <location>
        <begin position="29"/>
        <end position="51"/>
    </location>
</feature>
<evidence type="ECO:0000313" key="3">
    <source>
        <dbReference type="EMBL" id="GDY33962.1"/>
    </source>
</evidence>
<evidence type="ECO:0000313" key="4">
    <source>
        <dbReference type="Proteomes" id="UP000298860"/>
    </source>
</evidence>
<comment type="caution">
    <text evidence="3">The sequence shown here is derived from an EMBL/GenBank/DDBJ whole genome shotgun (WGS) entry which is preliminary data.</text>
</comment>
<evidence type="ECO:0000256" key="1">
    <source>
        <dbReference type="SAM" id="MobiDB-lite"/>
    </source>
</evidence>
<keyword evidence="2" id="KW-0732">Signal</keyword>
<feature type="region of interest" description="Disordered" evidence="1">
    <location>
        <begin position="24"/>
        <end position="55"/>
    </location>
</feature>
<gene>
    <name evidence="3" type="ORF">GTS_55950</name>
</gene>
<name>A0A4D4JEX1_9PSEU</name>
<evidence type="ECO:0000256" key="2">
    <source>
        <dbReference type="SAM" id="SignalP"/>
    </source>
</evidence>
<dbReference type="PROSITE" id="PS51257">
    <property type="entry name" value="PROKAR_LIPOPROTEIN"/>
    <property type="match status" value="1"/>
</dbReference>
<feature type="signal peptide" evidence="2">
    <location>
        <begin position="1"/>
        <end position="19"/>
    </location>
</feature>
<dbReference type="EMBL" id="BJFL01000071">
    <property type="protein sequence ID" value="GDY33962.1"/>
    <property type="molecule type" value="Genomic_DNA"/>
</dbReference>